<protein>
    <recommendedName>
        <fullName evidence="6">nicotinamidase</fullName>
        <ecNumber evidence="6">3.5.1.19</ecNumber>
    </recommendedName>
    <alternativeName>
        <fullName evidence="7">Nicotinamide deamidase</fullName>
    </alternativeName>
</protein>
<dbReference type="Proteomes" id="UP000292702">
    <property type="component" value="Unassembled WGS sequence"/>
</dbReference>
<evidence type="ECO:0000313" key="9">
    <source>
        <dbReference type="EMBL" id="TCD69226.1"/>
    </source>
</evidence>
<dbReference type="InterPro" id="IPR052347">
    <property type="entry name" value="Isochorismatase_Nicotinamidase"/>
</dbReference>
<proteinExistence type="inferred from homology"/>
<dbReference type="AlphaFoldDB" id="A0A4R0RNI2"/>
<dbReference type="Pfam" id="PF00857">
    <property type="entry name" value="Isochorismatase"/>
    <property type="match status" value="1"/>
</dbReference>
<accession>A0A4R0RNI2</accession>
<organism evidence="9 10">
    <name type="scientific">Steccherinum ochraceum</name>
    <dbReference type="NCBI Taxonomy" id="92696"/>
    <lineage>
        <taxon>Eukaryota</taxon>
        <taxon>Fungi</taxon>
        <taxon>Dikarya</taxon>
        <taxon>Basidiomycota</taxon>
        <taxon>Agaricomycotina</taxon>
        <taxon>Agaricomycetes</taxon>
        <taxon>Polyporales</taxon>
        <taxon>Steccherinaceae</taxon>
        <taxon>Steccherinum</taxon>
    </lineage>
</organism>
<evidence type="ECO:0000256" key="4">
    <source>
        <dbReference type="ARBA" id="ARBA00022801"/>
    </source>
</evidence>
<evidence type="ECO:0000256" key="6">
    <source>
        <dbReference type="ARBA" id="ARBA00039017"/>
    </source>
</evidence>
<dbReference type="Gene3D" id="3.40.50.850">
    <property type="entry name" value="Isochorismatase-like"/>
    <property type="match status" value="1"/>
</dbReference>
<comment type="pathway">
    <text evidence="5">Cofactor biosynthesis; nicotinate biosynthesis; nicotinate from nicotinamide: step 1/1.</text>
</comment>
<gene>
    <name evidence="9" type="primary">PNC1</name>
    <name evidence="9" type="ORF">EIP91_008329</name>
</gene>
<dbReference type="GO" id="GO:0046872">
    <property type="term" value="F:metal ion binding"/>
    <property type="evidence" value="ECO:0007669"/>
    <property type="project" value="UniProtKB-KW"/>
</dbReference>
<reference evidence="9 10" key="1">
    <citation type="submission" date="2018-11" db="EMBL/GenBank/DDBJ databases">
        <title>Genome assembly of Steccherinum ochraceum LE-BIN_3174, the white-rot fungus of the Steccherinaceae family (The Residual Polyporoid clade, Polyporales, Basidiomycota).</title>
        <authorList>
            <person name="Fedorova T.V."/>
            <person name="Glazunova O.A."/>
            <person name="Landesman E.O."/>
            <person name="Moiseenko K.V."/>
            <person name="Psurtseva N.V."/>
            <person name="Savinova O.S."/>
            <person name="Shakhova N.V."/>
            <person name="Tyazhelova T.V."/>
            <person name="Vasina D.V."/>
        </authorList>
    </citation>
    <scope>NUCLEOTIDE SEQUENCE [LARGE SCALE GENOMIC DNA]</scope>
    <source>
        <strain evidence="9 10">LE-BIN_3174</strain>
    </source>
</reference>
<dbReference type="PANTHER" id="PTHR11080:SF2">
    <property type="entry name" value="LD05707P"/>
    <property type="match status" value="1"/>
</dbReference>
<evidence type="ECO:0000256" key="1">
    <source>
        <dbReference type="ARBA" id="ARBA00006336"/>
    </source>
</evidence>
<keyword evidence="10" id="KW-1185">Reference proteome</keyword>
<evidence type="ECO:0000256" key="3">
    <source>
        <dbReference type="ARBA" id="ARBA00022723"/>
    </source>
</evidence>
<dbReference type="EC" id="3.5.1.19" evidence="6"/>
<dbReference type="InterPro" id="IPR000868">
    <property type="entry name" value="Isochorismatase-like_dom"/>
</dbReference>
<dbReference type="OrthoDB" id="1739143at2759"/>
<sequence>MSSSTSTFTPALLIIDVQEDFCPPNGSLAVPDGRAILPTINYLLTLPFPAHLKLATKDHHPPTHISFHTSPHHSALTTPLTPFTSTVTIANPYNPNETYVSHVWPPHCVVGTPGNEFAKGLDVGSVGRVVLKGRDERVEMYSAFRTPLRDPPLEKVEPVCKEHGEMGEVAKVLVEEGVTDVVVVGLAGDYCVKASALDCVEIAREVGRTWRCWVVEEGVRCVGGEKAWEETKKELKKNGVQVVSLAQLKQVKKSVVLHLFPESSLLALTQKLFPEVAV</sequence>
<evidence type="ECO:0000259" key="8">
    <source>
        <dbReference type="Pfam" id="PF00857"/>
    </source>
</evidence>
<comment type="caution">
    <text evidence="9">The sequence shown here is derived from an EMBL/GenBank/DDBJ whole genome shotgun (WGS) entry which is preliminary data.</text>
</comment>
<name>A0A4R0RNI2_9APHY</name>
<dbReference type="STRING" id="92696.A0A4R0RNI2"/>
<feature type="domain" description="Isochorismatase-like" evidence="8">
    <location>
        <begin position="11"/>
        <end position="247"/>
    </location>
</feature>
<dbReference type="SUPFAM" id="SSF52499">
    <property type="entry name" value="Isochorismatase-like hydrolases"/>
    <property type="match status" value="1"/>
</dbReference>
<dbReference type="GO" id="GO:0019363">
    <property type="term" value="P:pyridine nucleotide biosynthetic process"/>
    <property type="evidence" value="ECO:0007669"/>
    <property type="project" value="UniProtKB-KW"/>
</dbReference>
<dbReference type="GO" id="GO:0008936">
    <property type="term" value="F:nicotinamidase activity"/>
    <property type="evidence" value="ECO:0007669"/>
    <property type="project" value="UniProtKB-EC"/>
</dbReference>
<dbReference type="EMBL" id="RWJN01000046">
    <property type="protein sequence ID" value="TCD69226.1"/>
    <property type="molecule type" value="Genomic_DNA"/>
</dbReference>
<dbReference type="PANTHER" id="PTHR11080">
    <property type="entry name" value="PYRAZINAMIDASE/NICOTINAMIDASE"/>
    <property type="match status" value="1"/>
</dbReference>
<evidence type="ECO:0000256" key="5">
    <source>
        <dbReference type="ARBA" id="ARBA00037900"/>
    </source>
</evidence>
<dbReference type="InterPro" id="IPR036380">
    <property type="entry name" value="Isochorismatase-like_sf"/>
</dbReference>
<evidence type="ECO:0000256" key="2">
    <source>
        <dbReference type="ARBA" id="ARBA00022642"/>
    </source>
</evidence>
<evidence type="ECO:0000313" key="10">
    <source>
        <dbReference type="Proteomes" id="UP000292702"/>
    </source>
</evidence>
<keyword evidence="2" id="KW-0662">Pyridine nucleotide biosynthesis</keyword>
<keyword evidence="4" id="KW-0378">Hydrolase</keyword>
<keyword evidence="3" id="KW-0479">Metal-binding</keyword>
<evidence type="ECO:0000256" key="7">
    <source>
        <dbReference type="ARBA" id="ARBA00043224"/>
    </source>
</evidence>
<comment type="similarity">
    <text evidence="1">Belongs to the isochorismatase family.</text>
</comment>